<dbReference type="InterPro" id="IPR036881">
    <property type="entry name" value="Glyco_hydro_3_C_sf"/>
</dbReference>
<dbReference type="Proteomes" id="UP000734218">
    <property type="component" value="Unassembled WGS sequence"/>
</dbReference>
<dbReference type="SMART" id="SM01217">
    <property type="entry name" value="Fn3_like"/>
    <property type="match status" value="1"/>
</dbReference>
<gene>
    <name evidence="4" type="ORF">GGR88_000418</name>
</gene>
<dbReference type="PANTHER" id="PTHR42715:SF10">
    <property type="entry name" value="BETA-GLUCOSIDASE"/>
    <property type="match status" value="1"/>
</dbReference>
<evidence type="ECO:0000256" key="2">
    <source>
        <dbReference type="ARBA" id="ARBA00022801"/>
    </source>
</evidence>
<sequence>MNRLGTAARRIAAAMGAHGRFNSRPLLAATSLLALVGVGSLAQAQAPELAPASPSITAVSSDEAWARADEIAGRMTREEKLRYVFGYFPPMSADKPADMIPSAGYVPGTPRLNVPTLRESDASLGVANQVEQRRGDVATALPSSLALAASFSPELAYQGGAMIGSEARAKTFNVLLAGGINLTRDPWGGRTFEYLGEDPLVSGILGGESIRGVQSNGIVSTVKHMALNSQETGRAIVDARIGEAALRESDLLAFQIAIERGQPGSVMCAYNKVNGDWSCENDFLLNRVLKSDWGYRGWVMSDWGGVHSTVKAANAGLDQQSGRELDTAMFFGDPLEEAVEAGTVPEARLHDMVRRILFGVISSGLMDRPTPASAQPIDYAANAEVAQRVAEAGIVLLKNDGGVLPFAKTARKVVLIGGRADVGVLSGGGSSQVRSVGGAPVEIPLTEGAAASFARVTWHASSPLNAIRALLPDADVSYVDGSDPAAAAAAARDADLAVLFATQWRSEAQDIYSLALPDNQDALIDAVAAANRRTVVVMESGGPVLMPWIDRVPAVLQAWYPGQRGGEAIARILFGDVNPSGHMPMTFLKDASQTPRPDVPGLDELRAAEARRSAGDTANYGQSGGVRDFSVTYTEGADVGYRWFDKQGLSPLFAFGHGLSYTRFSYSDLRIVPGDNLAVTFTVTNTGRVAGADVPQVYARAGRRDGPSLRLVGFQRVELAPGESRQVSVTIDPRILADYDPAQPGWHIAAGDYPVIVAESAAQADLAAGLTATARLADRRLRP</sequence>
<proteinExistence type="inferred from homology"/>
<dbReference type="InterPro" id="IPR050288">
    <property type="entry name" value="Cellulose_deg_GH3"/>
</dbReference>
<dbReference type="SUPFAM" id="SSF52279">
    <property type="entry name" value="Beta-D-glucan exohydrolase, C-terminal domain"/>
    <property type="match status" value="1"/>
</dbReference>
<evidence type="ECO:0000313" key="4">
    <source>
        <dbReference type="EMBL" id="NJC32944.1"/>
    </source>
</evidence>
<dbReference type="Pfam" id="PF01915">
    <property type="entry name" value="Glyco_hydro_3_C"/>
    <property type="match status" value="1"/>
</dbReference>
<dbReference type="Gene3D" id="3.40.50.1700">
    <property type="entry name" value="Glycoside hydrolase family 3 C-terminal domain"/>
    <property type="match status" value="1"/>
</dbReference>
<comment type="caution">
    <text evidence="4">The sequence shown here is derived from an EMBL/GenBank/DDBJ whole genome shotgun (WGS) entry which is preliminary data.</text>
</comment>
<dbReference type="Pfam" id="PF14310">
    <property type="entry name" value="Fn3-like"/>
    <property type="match status" value="1"/>
</dbReference>
<reference evidence="4 5" key="1">
    <citation type="submission" date="2020-03" db="EMBL/GenBank/DDBJ databases">
        <title>Genomic Encyclopedia of Type Strains, Phase IV (KMG-IV): sequencing the most valuable type-strain genomes for metagenomic binning, comparative biology and taxonomic classification.</title>
        <authorList>
            <person name="Goeker M."/>
        </authorList>
    </citation>
    <scope>NUCLEOTIDE SEQUENCE [LARGE SCALE GENOMIC DNA]</scope>
    <source>
        <strain evidence="4 5">DSM 27651</strain>
    </source>
</reference>
<dbReference type="InterPro" id="IPR002772">
    <property type="entry name" value="Glyco_hydro_3_C"/>
</dbReference>
<comment type="similarity">
    <text evidence="1">Belongs to the glycosyl hydrolase 3 family.</text>
</comment>
<dbReference type="Gene3D" id="2.60.40.10">
    <property type="entry name" value="Immunoglobulins"/>
    <property type="match status" value="1"/>
</dbReference>
<dbReference type="Pfam" id="PF00933">
    <property type="entry name" value="Glyco_hydro_3"/>
    <property type="match status" value="1"/>
</dbReference>
<dbReference type="Gene3D" id="3.20.20.300">
    <property type="entry name" value="Glycoside hydrolase, family 3, N-terminal domain"/>
    <property type="match status" value="1"/>
</dbReference>
<dbReference type="GO" id="GO:0008422">
    <property type="term" value="F:beta-glucosidase activity"/>
    <property type="evidence" value="ECO:0007669"/>
    <property type="project" value="UniProtKB-EC"/>
</dbReference>
<dbReference type="SUPFAM" id="SSF51445">
    <property type="entry name" value="(Trans)glycosidases"/>
    <property type="match status" value="1"/>
</dbReference>
<dbReference type="InterPro" id="IPR013783">
    <property type="entry name" value="Ig-like_fold"/>
</dbReference>
<evidence type="ECO:0000256" key="1">
    <source>
        <dbReference type="ARBA" id="ARBA00005336"/>
    </source>
</evidence>
<name>A0ABX0XI85_9SPHN</name>
<feature type="domain" description="Fibronectin type III-like" evidence="3">
    <location>
        <begin position="693"/>
        <end position="761"/>
    </location>
</feature>
<dbReference type="InterPro" id="IPR026891">
    <property type="entry name" value="Fn3-like"/>
</dbReference>
<organism evidence="4 5">
    <name type="scientific">Sphingomonas jejuensis</name>
    <dbReference type="NCBI Taxonomy" id="904715"/>
    <lineage>
        <taxon>Bacteria</taxon>
        <taxon>Pseudomonadati</taxon>
        <taxon>Pseudomonadota</taxon>
        <taxon>Alphaproteobacteria</taxon>
        <taxon>Sphingomonadales</taxon>
        <taxon>Sphingomonadaceae</taxon>
        <taxon>Sphingomonas</taxon>
    </lineage>
</organism>
<dbReference type="InterPro" id="IPR036962">
    <property type="entry name" value="Glyco_hydro_3_N_sf"/>
</dbReference>
<evidence type="ECO:0000313" key="5">
    <source>
        <dbReference type="Proteomes" id="UP000734218"/>
    </source>
</evidence>
<dbReference type="EC" id="3.2.1.21" evidence="4"/>
<accession>A0ABX0XI85</accession>
<keyword evidence="4" id="KW-0326">Glycosidase</keyword>
<dbReference type="InterPro" id="IPR017853">
    <property type="entry name" value="GH"/>
</dbReference>
<dbReference type="PANTHER" id="PTHR42715">
    <property type="entry name" value="BETA-GLUCOSIDASE"/>
    <property type="match status" value="1"/>
</dbReference>
<dbReference type="InterPro" id="IPR001764">
    <property type="entry name" value="Glyco_hydro_3_N"/>
</dbReference>
<evidence type="ECO:0000259" key="3">
    <source>
        <dbReference type="SMART" id="SM01217"/>
    </source>
</evidence>
<keyword evidence="5" id="KW-1185">Reference proteome</keyword>
<dbReference type="PRINTS" id="PR00133">
    <property type="entry name" value="GLHYDRLASE3"/>
</dbReference>
<keyword evidence="2 4" id="KW-0378">Hydrolase</keyword>
<protein>
    <submittedName>
        <fullName evidence="4">Beta-glucosidase</fullName>
        <ecNumber evidence="4">3.2.1.21</ecNumber>
    </submittedName>
</protein>
<dbReference type="EMBL" id="JAATJE010000001">
    <property type="protein sequence ID" value="NJC32944.1"/>
    <property type="molecule type" value="Genomic_DNA"/>
</dbReference>